<accession>A0ABQ9ZNB1</accession>
<protein>
    <submittedName>
        <fullName evidence="1">Uncharacterized protein</fullName>
    </submittedName>
</protein>
<gene>
    <name evidence="1" type="ORF">OUZ56_026829</name>
</gene>
<comment type="caution">
    <text evidence="1">The sequence shown here is derived from an EMBL/GenBank/DDBJ whole genome shotgun (WGS) entry which is preliminary data.</text>
</comment>
<proteinExistence type="predicted"/>
<dbReference type="EMBL" id="JAOYFB010000004">
    <property type="protein sequence ID" value="KAK4014303.1"/>
    <property type="molecule type" value="Genomic_DNA"/>
</dbReference>
<evidence type="ECO:0000313" key="2">
    <source>
        <dbReference type="Proteomes" id="UP001234178"/>
    </source>
</evidence>
<sequence length="87" mass="9555">MYYVIPHRVARVSGWSVQQMIRIAGSVDLLCLIRILSPVGSHGINGGCGDLAWIDATYVDQNYVAYWGGFPSENTESGYPVRSNTFG</sequence>
<evidence type="ECO:0000313" key="1">
    <source>
        <dbReference type="EMBL" id="KAK4014303.1"/>
    </source>
</evidence>
<organism evidence="1 2">
    <name type="scientific">Daphnia magna</name>
    <dbReference type="NCBI Taxonomy" id="35525"/>
    <lineage>
        <taxon>Eukaryota</taxon>
        <taxon>Metazoa</taxon>
        <taxon>Ecdysozoa</taxon>
        <taxon>Arthropoda</taxon>
        <taxon>Crustacea</taxon>
        <taxon>Branchiopoda</taxon>
        <taxon>Diplostraca</taxon>
        <taxon>Cladocera</taxon>
        <taxon>Anomopoda</taxon>
        <taxon>Daphniidae</taxon>
        <taxon>Daphnia</taxon>
    </lineage>
</organism>
<keyword evidence="2" id="KW-1185">Reference proteome</keyword>
<name>A0ABQ9ZNB1_9CRUS</name>
<reference evidence="1 2" key="1">
    <citation type="journal article" date="2023" name="Nucleic Acids Res.">
        <title>The hologenome of Daphnia magna reveals possible DNA methylation and microbiome-mediated evolution of the host genome.</title>
        <authorList>
            <person name="Chaturvedi A."/>
            <person name="Li X."/>
            <person name="Dhandapani V."/>
            <person name="Marshall H."/>
            <person name="Kissane S."/>
            <person name="Cuenca-Cambronero M."/>
            <person name="Asole G."/>
            <person name="Calvet F."/>
            <person name="Ruiz-Romero M."/>
            <person name="Marangio P."/>
            <person name="Guigo R."/>
            <person name="Rago D."/>
            <person name="Mirbahai L."/>
            <person name="Eastwood N."/>
            <person name="Colbourne J.K."/>
            <person name="Zhou J."/>
            <person name="Mallon E."/>
            <person name="Orsini L."/>
        </authorList>
    </citation>
    <scope>NUCLEOTIDE SEQUENCE [LARGE SCALE GENOMIC DNA]</scope>
    <source>
        <strain evidence="1">LRV0_1</strain>
    </source>
</reference>
<dbReference type="Proteomes" id="UP001234178">
    <property type="component" value="Unassembled WGS sequence"/>
</dbReference>